<reference evidence="1 2" key="1">
    <citation type="submission" date="2015-01" db="EMBL/GenBank/DDBJ databases">
        <title>Lifestyle Evolution in Cyanobacterial Symbionts of Sponges.</title>
        <authorList>
            <person name="Burgsdorf I."/>
            <person name="Slaby B.M."/>
            <person name="Handley K.M."/>
            <person name="Haber M."/>
            <person name="Blom J."/>
            <person name="Marshall C.W."/>
            <person name="Gilbert J.A."/>
            <person name="Hentschel U."/>
            <person name="Steindler L."/>
        </authorList>
    </citation>
    <scope>NUCLEOTIDE SEQUENCE [LARGE SCALE GENOMIC DNA]</scope>
    <source>
        <strain evidence="1">SP3</strain>
    </source>
</reference>
<protein>
    <recommendedName>
        <fullName evidence="3">Transposase</fullName>
    </recommendedName>
</protein>
<proteinExistence type="predicted"/>
<sequence>MEGLHDEQRAGRPRIYDAERVAEVLNTALQNPPPNATHWSVRTLAQHTGISKSTVHRWFQLFNLQPHRHRHFKISNDPHFVDKVQDIVGLYLNPPDHAVVLCLDEKTQI</sequence>
<dbReference type="Gene3D" id="1.10.10.10">
    <property type="entry name" value="Winged helix-like DNA-binding domain superfamily/Winged helix DNA-binding domain"/>
    <property type="match status" value="1"/>
</dbReference>
<organism evidence="1 2">
    <name type="scientific">Candidatus Synechococcus spongiarum SP3</name>
    <dbReference type="NCBI Taxonomy" id="1604020"/>
    <lineage>
        <taxon>Bacteria</taxon>
        <taxon>Bacillati</taxon>
        <taxon>Cyanobacteriota</taxon>
        <taxon>Cyanophyceae</taxon>
        <taxon>Synechococcales</taxon>
        <taxon>Synechococcaceae</taxon>
        <taxon>Synechococcus</taxon>
    </lineage>
</organism>
<dbReference type="InterPro" id="IPR036388">
    <property type="entry name" value="WH-like_DNA-bd_sf"/>
</dbReference>
<evidence type="ECO:0000313" key="1">
    <source>
        <dbReference type="EMBL" id="KKZ13466.1"/>
    </source>
</evidence>
<dbReference type="Proteomes" id="UP000035067">
    <property type="component" value="Unassembled WGS sequence"/>
</dbReference>
<dbReference type="InterPro" id="IPR009057">
    <property type="entry name" value="Homeodomain-like_sf"/>
</dbReference>
<dbReference type="Pfam" id="PF13565">
    <property type="entry name" value="HTH_32"/>
    <property type="match status" value="1"/>
</dbReference>
<evidence type="ECO:0008006" key="3">
    <source>
        <dbReference type="Google" id="ProtNLM"/>
    </source>
</evidence>
<name>A0A0G2HP99_9SYNE</name>
<gene>
    <name evidence="1" type="ORF">TE42_00370</name>
</gene>
<dbReference type="EMBL" id="JXQG01000001">
    <property type="protein sequence ID" value="KKZ13466.1"/>
    <property type="molecule type" value="Genomic_DNA"/>
</dbReference>
<dbReference type="PATRIC" id="fig|1604020.3.peg.274"/>
<dbReference type="SUPFAM" id="SSF46689">
    <property type="entry name" value="Homeodomain-like"/>
    <property type="match status" value="1"/>
</dbReference>
<accession>A0A0G2HP99</accession>
<comment type="caution">
    <text evidence="1">The sequence shown here is derived from an EMBL/GenBank/DDBJ whole genome shotgun (WGS) entry which is preliminary data.</text>
</comment>
<dbReference type="AlphaFoldDB" id="A0A0G2HP99"/>
<evidence type="ECO:0000313" key="2">
    <source>
        <dbReference type="Proteomes" id="UP000035067"/>
    </source>
</evidence>